<dbReference type="GO" id="GO:0000978">
    <property type="term" value="F:RNA polymerase II cis-regulatory region sequence-specific DNA binding"/>
    <property type="evidence" value="ECO:0007669"/>
    <property type="project" value="TreeGrafter"/>
</dbReference>
<dbReference type="PANTHER" id="PTHR23235:SF120">
    <property type="entry name" value="KRUPPEL-LIKE FACTOR 15"/>
    <property type="match status" value="1"/>
</dbReference>
<keyword evidence="6" id="KW-0862">Zinc</keyword>
<evidence type="ECO:0000256" key="4">
    <source>
        <dbReference type="ARBA" id="ARBA00022737"/>
    </source>
</evidence>
<dbReference type="FunFam" id="3.30.160.60:FF:002157">
    <property type="entry name" value="Transcription factor"/>
    <property type="match status" value="1"/>
</dbReference>
<dbReference type="Proteomes" id="UP001152607">
    <property type="component" value="Unassembled WGS sequence"/>
</dbReference>
<comment type="subcellular location">
    <subcellularLocation>
        <location evidence="1">Nucleus</location>
    </subcellularLocation>
</comment>
<keyword evidence="3" id="KW-0479">Metal-binding</keyword>
<keyword evidence="5 11" id="KW-0863">Zinc-finger</keyword>
<feature type="domain" description="C2H2-type" evidence="13">
    <location>
        <begin position="274"/>
        <end position="303"/>
    </location>
</feature>
<gene>
    <name evidence="14" type="ORF">PDIGIT_LOCUS6489</name>
</gene>
<evidence type="ECO:0000256" key="5">
    <source>
        <dbReference type="ARBA" id="ARBA00022771"/>
    </source>
</evidence>
<feature type="compositionally biased region" description="Basic and acidic residues" evidence="12">
    <location>
        <begin position="216"/>
        <end position="236"/>
    </location>
</feature>
<evidence type="ECO:0000256" key="8">
    <source>
        <dbReference type="ARBA" id="ARBA00023125"/>
    </source>
</evidence>
<evidence type="ECO:0000256" key="6">
    <source>
        <dbReference type="ARBA" id="ARBA00022833"/>
    </source>
</evidence>
<evidence type="ECO:0000256" key="3">
    <source>
        <dbReference type="ARBA" id="ARBA00022723"/>
    </source>
</evidence>
<evidence type="ECO:0000256" key="7">
    <source>
        <dbReference type="ARBA" id="ARBA00023015"/>
    </source>
</evidence>
<evidence type="ECO:0000256" key="12">
    <source>
        <dbReference type="SAM" id="MobiDB-lite"/>
    </source>
</evidence>
<dbReference type="FunFam" id="3.30.160.60:FF:001480">
    <property type="entry name" value="Si:cabz01071911.3"/>
    <property type="match status" value="1"/>
</dbReference>
<dbReference type="InterPro" id="IPR013087">
    <property type="entry name" value="Znf_C2H2_type"/>
</dbReference>
<keyword evidence="9" id="KW-0804">Transcription</keyword>
<dbReference type="GO" id="GO:0008270">
    <property type="term" value="F:zinc ion binding"/>
    <property type="evidence" value="ECO:0007669"/>
    <property type="project" value="UniProtKB-KW"/>
</dbReference>
<dbReference type="Pfam" id="PF00096">
    <property type="entry name" value="zf-C2H2"/>
    <property type="match status" value="3"/>
</dbReference>
<feature type="region of interest" description="Disordered" evidence="12">
    <location>
        <begin position="40"/>
        <end position="79"/>
    </location>
</feature>
<dbReference type="SUPFAM" id="SSF57667">
    <property type="entry name" value="beta-beta-alpha zinc fingers"/>
    <property type="match status" value="2"/>
</dbReference>
<dbReference type="SMART" id="SM00355">
    <property type="entry name" value="ZnF_C2H2"/>
    <property type="match status" value="4"/>
</dbReference>
<evidence type="ECO:0000313" key="15">
    <source>
        <dbReference type="Proteomes" id="UP001152607"/>
    </source>
</evidence>
<evidence type="ECO:0000313" key="14">
    <source>
        <dbReference type="EMBL" id="CAI6333451.1"/>
    </source>
</evidence>
<comment type="caution">
    <text evidence="14">The sequence shown here is derived from an EMBL/GenBank/DDBJ whole genome shotgun (WGS) entry which is preliminary data.</text>
</comment>
<proteinExistence type="inferred from homology"/>
<dbReference type="EMBL" id="CAOQHR010000004">
    <property type="protein sequence ID" value="CAI6333451.1"/>
    <property type="molecule type" value="Genomic_DNA"/>
</dbReference>
<keyword evidence="10" id="KW-0539">Nucleus</keyword>
<evidence type="ECO:0000256" key="9">
    <source>
        <dbReference type="ARBA" id="ARBA00023163"/>
    </source>
</evidence>
<reference evidence="14" key="1">
    <citation type="submission" date="2023-01" db="EMBL/GenBank/DDBJ databases">
        <authorList>
            <person name="Van Ghelder C."/>
            <person name="Rancurel C."/>
        </authorList>
    </citation>
    <scope>NUCLEOTIDE SEQUENCE</scope>
    <source>
        <strain evidence="14">CNCM I-4278</strain>
    </source>
</reference>
<evidence type="ECO:0000256" key="1">
    <source>
        <dbReference type="ARBA" id="ARBA00004123"/>
    </source>
</evidence>
<dbReference type="PANTHER" id="PTHR23235">
    <property type="entry name" value="KRUEPPEL-LIKE TRANSCRIPTION FACTOR"/>
    <property type="match status" value="1"/>
</dbReference>
<dbReference type="OrthoDB" id="427030at2759"/>
<keyword evidence="7" id="KW-0805">Transcription regulation</keyword>
<dbReference type="InterPro" id="IPR036236">
    <property type="entry name" value="Znf_C2H2_sf"/>
</dbReference>
<keyword evidence="15" id="KW-1185">Reference proteome</keyword>
<feature type="compositionally biased region" description="Polar residues" evidence="12">
    <location>
        <begin position="157"/>
        <end position="178"/>
    </location>
</feature>
<dbReference type="Gene3D" id="3.30.160.60">
    <property type="entry name" value="Classic Zinc Finger"/>
    <property type="match status" value="4"/>
</dbReference>
<evidence type="ECO:0000259" key="13">
    <source>
        <dbReference type="PROSITE" id="PS50157"/>
    </source>
</evidence>
<name>A0A9W4UC18_9PLEO</name>
<dbReference type="PROSITE" id="PS00028">
    <property type="entry name" value="ZINC_FINGER_C2H2_1"/>
    <property type="match status" value="4"/>
</dbReference>
<feature type="domain" description="C2H2-type" evidence="13">
    <location>
        <begin position="304"/>
        <end position="331"/>
    </location>
</feature>
<sequence length="494" mass="54793">MTAVVAPHHSSGPWQRRPYPSFHLSSFNMPGLLPTVSNPSAYDYSARTTTAPPPPPPAATTTAPSEPLTSRPFPSTTSHMDLQMPLFSAHAMSTSMPYQSTQFAFESIQVNPYNIQQNFPLSYGPSITPTFSYPGAHALQPLPPVREARTGFVIEESTPSVKSESCSPIQSTQSSFSHASCAGEQKPSGSEDGHLGNGVHFSTDVDTLMKTIQSKQKPEEVVQRAPSPKKESEPKASQKPRKRYHCTKPDCSKSFLQKTHLDIHIRAHTGAKPFTCKEPSCGQRFSQLGNLKTHERRHTGERPYSCELCGKTFAQRGNVRAHKIVHQQIKPFTCKLDECGKQFTQLGNLKSHQNKFHAPTIRYLTQKFAYSNPADHVNEHDRELWEYFASLYKNSNKGIKGRGKDRRISTHASSSASSSASFTSISAPQANRGYMASYPYSSSDRSSRCSSLVSETTMRADGGGYDLHGTMQHGYQDTTHGYDDMVFPERKMYS</sequence>
<evidence type="ECO:0000256" key="10">
    <source>
        <dbReference type="ARBA" id="ARBA00023242"/>
    </source>
</evidence>
<feature type="region of interest" description="Disordered" evidence="12">
    <location>
        <begin position="157"/>
        <end position="245"/>
    </location>
</feature>
<accession>A0A9W4UC18</accession>
<evidence type="ECO:0000256" key="11">
    <source>
        <dbReference type="PROSITE-ProRule" id="PRU00042"/>
    </source>
</evidence>
<comment type="similarity">
    <text evidence="2">Belongs to the krueppel C2H2-type zinc-finger protein family.</text>
</comment>
<evidence type="ECO:0000256" key="2">
    <source>
        <dbReference type="ARBA" id="ARBA00006991"/>
    </source>
</evidence>
<keyword evidence="4" id="KW-0677">Repeat</keyword>
<feature type="domain" description="C2H2-type" evidence="13">
    <location>
        <begin position="332"/>
        <end position="358"/>
    </location>
</feature>
<feature type="domain" description="C2H2-type" evidence="13">
    <location>
        <begin position="244"/>
        <end position="273"/>
    </location>
</feature>
<dbReference type="AlphaFoldDB" id="A0A9W4UC18"/>
<keyword evidence="8" id="KW-0238">DNA-binding</keyword>
<organism evidence="14 15">
    <name type="scientific">Periconia digitata</name>
    <dbReference type="NCBI Taxonomy" id="1303443"/>
    <lineage>
        <taxon>Eukaryota</taxon>
        <taxon>Fungi</taxon>
        <taxon>Dikarya</taxon>
        <taxon>Ascomycota</taxon>
        <taxon>Pezizomycotina</taxon>
        <taxon>Dothideomycetes</taxon>
        <taxon>Pleosporomycetidae</taxon>
        <taxon>Pleosporales</taxon>
        <taxon>Massarineae</taxon>
        <taxon>Periconiaceae</taxon>
        <taxon>Periconia</taxon>
    </lineage>
</organism>
<protein>
    <recommendedName>
        <fullName evidence="13">C2H2-type domain-containing protein</fullName>
    </recommendedName>
</protein>
<dbReference type="GO" id="GO:0005634">
    <property type="term" value="C:nucleus"/>
    <property type="evidence" value="ECO:0007669"/>
    <property type="project" value="UniProtKB-SubCell"/>
</dbReference>
<dbReference type="GO" id="GO:0000981">
    <property type="term" value="F:DNA-binding transcription factor activity, RNA polymerase II-specific"/>
    <property type="evidence" value="ECO:0007669"/>
    <property type="project" value="TreeGrafter"/>
</dbReference>
<dbReference type="FunFam" id="3.30.160.60:FF:002343">
    <property type="entry name" value="Zinc finger protein 33A"/>
    <property type="match status" value="1"/>
</dbReference>
<dbReference type="PROSITE" id="PS50157">
    <property type="entry name" value="ZINC_FINGER_C2H2_2"/>
    <property type="match status" value="4"/>
</dbReference>